<dbReference type="Pfam" id="PF00230">
    <property type="entry name" value="MIP"/>
    <property type="match status" value="1"/>
</dbReference>
<feature type="transmembrane region" description="Helical" evidence="9">
    <location>
        <begin position="79"/>
        <end position="100"/>
    </location>
</feature>
<keyword evidence="4" id="KW-1003">Cell membrane</keyword>
<name>A0A6J6NZH4_9ZZZZ</name>
<comment type="similarity">
    <text evidence="2">Belongs to the MIP/aquaporin (TC 1.A.8) family.</text>
</comment>
<feature type="transmembrane region" description="Helical" evidence="9">
    <location>
        <begin position="12"/>
        <end position="31"/>
    </location>
</feature>
<evidence type="ECO:0000256" key="9">
    <source>
        <dbReference type="SAM" id="Phobius"/>
    </source>
</evidence>
<dbReference type="PANTHER" id="PTHR19139:SF199">
    <property type="entry name" value="MIP17260P"/>
    <property type="match status" value="1"/>
</dbReference>
<evidence type="ECO:0000256" key="5">
    <source>
        <dbReference type="ARBA" id="ARBA00022692"/>
    </source>
</evidence>
<dbReference type="PROSITE" id="PS00221">
    <property type="entry name" value="MIP"/>
    <property type="match status" value="1"/>
</dbReference>
<reference evidence="10" key="1">
    <citation type="submission" date="2020-05" db="EMBL/GenBank/DDBJ databases">
        <authorList>
            <person name="Chiriac C."/>
            <person name="Salcher M."/>
            <person name="Ghai R."/>
            <person name="Kavagutti S V."/>
        </authorList>
    </citation>
    <scope>NUCLEOTIDE SEQUENCE</scope>
</reference>
<sequence length="265" mass="27449">MLAGDFLKRGVAEFVGTFALIFIGCGSLIYGDLVGAAFAHGLVIAVMVSSVGMISGGHFNPAVTFAFLITRRIEASLAAFYWIVQLAGATLAALLLWWVLPPGGKSTLHLGAPSIDHTINAGKAVAIEAVLTFFLVWVIFATAVDSRGSFKQIAGLGIGLTITLDILMGGGLTGAAMNPARAFGPQLASGEWTDFWVWYVGPLAGATIAAVAYEMLYLREDTAEDAADSDDTGAEMAAAVVAPETSDSHGDEHSHAAAEGTDASI</sequence>
<dbReference type="InterPro" id="IPR000425">
    <property type="entry name" value="MIP"/>
</dbReference>
<keyword evidence="3" id="KW-0813">Transport</keyword>
<keyword evidence="7 9" id="KW-0472">Membrane</keyword>
<dbReference type="InterPro" id="IPR034294">
    <property type="entry name" value="Aquaporin_transptr"/>
</dbReference>
<evidence type="ECO:0000256" key="4">
    <source>
        <dbReference type="ARBA" id="ARBA00022475"/>
    </source>
</evidence>
<dbReference type="EMBL" id="CAEZXP010000001">
    <property type="protein sequence ID" value="CAB4692271.1"/>
    <property type="molecule type" value="Genomic_DNA"/>
</dbReference>
<proteinExistence type="inferred from homology"/>
<dbReference type="PANTHER" id="PTHR19139">
    <property type="entry name" value="AQUAPORIN TRANSPORTER"/>
    <property type="match status" value="1"/>
</dbReference>
<keyword evidence="5 9" id="KW-0812">Transmembrane</keyword>
<feature type="compositionally biased region" description="Basic and acidic residues" evidence="8">
    <location>
        <begin position="246"/>
        <end position="256"/>
    </location>
</feature>
<dbReference type="GO" id="GO:0015250">
    <property type="term" value="F:water channel activity"/>
    <property type="evidence" value="ECO:0007669"/>
    <property type="project" value="TreeGrafter"/>
</dbReference>
<evidence type="ECO:0000256" key="6">
    <source>
        <dbReference type="ARBA" id="ARBA00022989"/>
    </source>
</evidence>
<dbReference type="SUPFAM" id="SSF81338">
    <property type="entry name" value="Aquaporin-like"/>
    <property type="match status" value="1"/>
</dbReference>
<feature type="region of interest" description="Disordered" evidence="8">
    <location>
        <begin position="227"/>
        <end position="265"/>
    </location>
</feature>
<gene>
    <name evidence="10" type="ORF">UFOPK2399_00804</name>
</gene>
<evidence type="ECO:0000256" key="1">
    <source>
        <dbReference type="ARBA" id="ARBA00004651"/>
    </source>
</evidence>
<dbReference type="Gene3D" id="1.20.1080.10">
    <property type="entry name" value="Glycerol uptake facilitator protein"/>
    <property type="match status" value="1"/>
</dbReference>
<dbReference type="InterPro" id="IPR023271">
    <property type="entry name" value="Aquaporin-like"/>
</dbReference>
<evidence type="ECO:0000256" key="2">
    <source>
        <dbReference type="ARBA" id="ARBA00006175"/>
    </source>
</evidence>
<protein>
    <submittedName>
        <fullName evidence="10">Unannotated protein</fullName>
    </submittedName>
</protein>
<evidence type="ECO:0000256" key="8">
    <source>
        <dbReference type="SAM" id="MobiDB-lite"/>
    </source>
</evidence>
<dbReference type="GO" id="GO:0005886">
    <property type="term" value="C:plasma membrane"/>
    <property type="evidence" value="ECO:0007669"/>
    <property type="project" value="UniProtKB-SubCell"/>
</dbReference>
<feature type="transmembrane region" description="Helical" evidence="9">
    <location>
        <begin position="153"/>
        <end position="176"/>
    </location>
</feature>
<evidence type="ECO:0000256" key="7">
    <source>
        <dbReference type="ARBA" id="ARBA00023136"/>
    </source>
</evidence>
<feature type="transmembrane region" description="Helical" evidence="9">
    <location>
        <begin position="196"/>
        <end position="216"/>
    </location>
</feature>
<evidence type="ECO:0000256" key="3">
    <source>
        <dbReference type="ARBA" id="ARBA00022448"/>
    </source>
</evidence>
<keyword evidence="6 9" id="KW-1133">Transmembrane helix</keyword>
<feature type="transmembrane region" description="Helical" evidence="9">
    <location>
        <begin position="120"/>
        <end position="141"/>
    </location>
</feature>
<dbReference type="PRINTS" id="PR00783">
    <property type="entry name" value="MINTRINSICP"/>
</dbReference>
<organism evidence="10">
    <name type="scientific">freshwater metagenome</name>
    <dbReference type="NCBI Taxonomy" id="449393"/>
    <lineage>
        <taxon>unclassified sequences</taxon>
        <taxon>metagenomes</taxon>
        <taxon>ecological metagenomes</taxon>
    </lineage>
</organism>
<feature type="transmembrane region" description="Helical" evidence="9">
    <location>
        <begin position="37"/>
        <end position="59"/>
    </location>
</feature>
<dbReference type="InterPro" id="IPR022357">
    <property type="entry name" value="MIP_CS"/>
</dbReference>
<evidence type="ECO:0000313" key="10">
    <source>
        <dbReference type="EMBL" id="CAB4692271.1"/>
    </source>
</evidence>
<dbReference type="AlphaFoldDB" id="A0A6J6NZH4"/>
<comment type="subcellular location">
    <subcellularLocation>
        <location evidence="1">Cell membrane</location>
        <topology evidence="1">Multi-pass membrane protein</topology>
    </subcellularLocation>
</comment>
<accession>A0A6J6NZH4</accession>